<dbReference type="PANTHER" id="PTHR32060:SF22">
    <property type="entry name" value="CARBOXYL-TERMINAL-PROCESSING PEPTIDASE 3, CHLOROPLASTIC"/>
    <property type="match status" value="1"/>
</dbReference>
<accession>A0A240EN48</accession>
<keyword evidence="4" id="KW-1185">Reference proteome</keyword>
<dbReference type="Gene3D" id="2.30.42.10">
    <property type="match status" value="1"/>
</dbReference>
<dbReference type="Gene3D" id="3.90.226.10">
    <property type="entry name" value="2-enoyl-CoA Hydratase, Chain A, domain 1"/>
    <property type="match status" value="1"/>
</dbReference>
<dbReference type="EMBL" id="OANU01000092">
    <property type="protein sequence ID" value="SNX50034.1"/>
    <property type="molecule type" value="Genomic_DNA"/>
</dbReference>
<dbReference type="Gene3D" id="3.30.750.170">
    <property type="match status" value="1"/>
</dbReference>
<protein>
    <submittedName>
        <fullName evidence="3">Peptidase family S41</fullName>
    </submittedName>
</protein>
<dbReference type="InterPro" id="IPR036034">
    <property type="entry name" value="PDZ_sf"/>
</dbReference>
<dbReference type="Proteomes" id="UP000219336">
    <property type="component" value="Unassembled WGS sequence"/>
</dbReference>
<dbReference type="SUPFAM" id="SSF50156">
    <property type="entry name" value="PDZ domain-like"/>
    <property type="match status" value="1"/>
</dbReference>
<feature type="domain" description="Tail specific protease" evidence="2">
    <location>
        <begin position="228"/>
        <end position="443"/>
    </location>
</feature>
<dbReference type="GO" id="GO:0008236">
    <property type="term" value="F:serine-type peptidase activity"/>
    <property type="evidence" value="ECO:0007669"/>
    <property type="project" value="InterPro"/>
</dbReference>
<dbReference type="GO" id="GO:0004175">
    <property type="term" value="F:endopeptidase activity"/>
    <property type="evidence" value="ECO:0007669"/>
    <property type="project" value="TreeGrafter"/>
</dbReference>
<dbReference type="InterPro" id="IPR041613">
    <property type="entry name" value="Pept_S41_N"/>
</dbReference>
<dbReference type="PANTHER" id="PTHR32060">
    <property type="entry name" value="TAIL-SPECIFIC PROTEASE"/>
    <property type="match status" value="1"/>
</dbReference>
<dbReference type="CDD" id="cd07561">
    <property type="entry name" value="Peptidase_S41_CPP_like"/>
    <property type="match status" value="1"/>
</dbReference>
<dbReference type="Pfam" id="PF03572">
    <property type="entry name" value="Peptidase_S41"/>
    <property type="match status" value="1"/>
</dbReference>
<name>A0A240EN48_9VIBR</name>
<evidence type="ECO:0000313" key="3">
    <source>
        <dbReference type="EMBL" id="SNX50034.1"/>
    </source>
</evidence>
<dbReference type="SMART" id="SM00245">
    <property type="entry name" value="TSPc"/>
    <property type="match status" value="1"/>
</dbReference>
<dbReference type="AlphaFoldDB" id="A0A240EN48"/>
<dbReference type="InterPro" id="IPR005151">
    <property type="entry name" value="Tail-specific_protease"/>
</dbReference>
<sequence length="523" mass="57731">MRCKTNIFKLSLLCAVIIFVASCGGGDEQSNSDANTWVAGSYLASSEFADRCQTPRSGTDVYTGQAYPDKQGTQMDEKMYLRSFSHETYLWYDELPDPNPANFSSVLRYFDELKTSEKTDSGRDKDEFHFDESYDDYMAESQSGVQLGFGLHWSFQQVMAPRVIIVAFTDDNSPAAIAGVTRGDTLKKINDVDVVNSNNQAELDIINGALFSPKLDTDYQFTFETVTGSEKTVTLKAKEVLVSYVKNNKIIEANGKKVGYIQYNGFMSMAQDDLISAFTAFSEDGVDDLVLDMRYNGGGLLYQSAQVGYMIAGEGSQNRTFSQQVYNDKIEPDDPIPFFPFAIDWDALKVGDELPSVNMEKVYILSSSNTASASEALINGLRGIDIEVILIGGTTRGKPYGFIPQPNCGWVYYTVQFKGENEKGFADFADGFVPTNKNDIDLEMGLDAKVPGCMVEDDFDHTLGDSNEATLAAALNYMETETCPVSGVINVAPTQDMLARPGLAIKPPFHPLRNSMVIRTIKD</sequence>
<dbReference type="GO" id="GO:0006508">
    <property type="term" value="P:proteolysis"/>
    <property type="evidence" value="ECO:0007669"/>
    <property type="project" value="InterPro"/>
</dbReference>
<proteinExistence type="predicted"/>
<dbReference type="InterPro" id="IPR029045">
    <property type="entry name" value="ClpP/crotonase-like_dom_sf"/>
</dbReference>
<dbReference type="Pfam" id="PF18294">
    <property type="entry name" value="Pept_S41_N"/>
    <property type="match status" value="1"/>
</dbReference>
<keyword evidence="1" id="KW-0732">Signal</keyword>
<gene>
    <name evidence="3" type="ORF">VTH8203_03682</name>
</gene>
<organism evidence="3 4">
    <name type="scientific">Vibrio thalassae</name>
    <dbReference type="NCBI Taxonomy" id="1243014"/>
    <lineage>
        <taxon>Bacteria</taxon>
        <taxon>Pseudomonadati</taxon>
        <taxon>Pseudomonadota</taxon>
        <taxon>Gammaproteobacteria</taxon>
        <taxon>Vibrionales</taxon>
        <taxon>Vibrionaceae</taxon>
        <taxon>Vibrio</taxon>
    </lineage>
</organism>
<reference evidence="4" key="1">
    <citation type="submission" date="2016-06" db="EMBL/GenBank/DDBJ databases">
        <authorList>
            <person name="Rodrigo-Torres L."/>
            <person name="Arahal R.D."/>
            <person name="Lucena T."/>
        </authorList>
    </citation>
    <scope>NUCLEOTIDE SEQUENCE [LARGE SCALE GENOMIC DNA]</scope>
    <source>
        <strain evidence="4">CECT8203</strain>
    </source>
</reference>
<evidence type="ECO:0000259" key="2">
    <source>
        <dbReference type="SMART" id="SM00245"/>
    </source>
</evidence>
<dbReference type="PROSITE" id="PS51257">
    <property type="entry name" value="PROKAR_LIPOPROTEIN"/>
    <property type="match status" value="1"/>
</dbReference>
<evidence type="ECO:0000313" key="4">
    <source>
        <dbReference type="Proteomes" id="UP000219336"/>
    </source>
</evidence>
<feature type="signal peptide" evidence="1">
    <location>
        <begin position="1"/>
        <end position="25"/>
    </location>
</feature>
<dbReference type="SUPFAM" id="SSF52096">
    <property type="entry name" value="ClpP/crotonase"/>
    <property type="match status" value="1"/>
</dbReference>
<feature type="chain" id="PRO_5011992130" evidence="1">
    <location>
        <begin position="26"/>
        <end position="523"/>
    </location>
</feature>
<evidence type="ECO:0000256" key="1">
    <source>
        <dbReference type="SAM" id="SignalP"/>
    </source>
</evidence>